<evidence type="ECO:0000313" key="12">
    <source>
        <dbReference type="Proteomes" id="UP000000311"/>
    </source>
</evidence>
<evidence type="ECO:0000256" key="8">
    <source>
        <dbReference type="ARBA" id="ARBA00023170"/>
    </source>
</evidence>
<evidence type="ECO:0000256" key="5">
    <source>
        <dbReference type="ARBA" id="ARBA00022725"/>
    </source>
</evidence>
<dbReference type="GO" id="GO:0004984">
    <property type="term" value="F:olfactory receptor activity"/>
    <property type="evidence" value="ECO:0007669"/>
    <property type="project" value="InterPro"/>
</dbReference>
<dbReference type="Proteomes" id="UP000000311">
    <property type="component" value="Unassembled WGS sequence"/>
</dbReference>
<accession>E2ANS7</accession>
<organism evidence="12">
    <name type="scientific">Camponotus floridanus</name>
    <name type="common">Florida carpenter ant</name>
    <dbReference type="NCBI Taxonomy" id="104421"/>
    <lineage>
        <taxon>Eukaryota</taxon>
        <taxon>Metazoa</taxon>
        <taxon>Ecdysozoa</taxon>
        <taxon>Arthropoda</taxon>
        <taxon>Hexapoda</taxon>
        <taxon>Insecta</taxon>
        <taxon>Pterygota</taxon>
        <taxon>Neoptera</taxon>
        <taxon>Endopterygota</taxon>
        <taxon>Hymenoptera</taxon>
        <taxon>Apocrita</taxon>
        <taxon>Aculeata</taxon>
        <taxon>Formicoidea</taxon>
        <taxon>Formicidae</taxon>
        <taxon>Formicinae</taxon>
        <taxon>Camponotus</taxon>
    </lineage>
</organism>
<reference evidence="11 12" key="1">
    <citation type="journal article" date="2010" name="Science">
        <title>Genomic comparison of the ants Camponotus floridanus and Harpegnathos saltator.</title>
        <authorList>
            <person name="Bonasio R."/>
            <person name="Zhang G."/>
            <person name="Ye C."/>
            <person name="Mutti N.S."/>
            <person name="Fang X."/>
            <person name="Qin N."/>
            <person name="Donahue G."/>
            <person name="Yang P."/>
            <person name="Li Q."/>
            <person name="Li C."/>
            <person name="Zhang P."/>
            <person name="Huang Z."/>
            <person name="Berger S.L."/>
            <person name="Reinberg D."/>
            <person name="Wang J."/>
            <person name="Liebig J."/>
        </authorList>
    </citation>
    <scope>NUCLEOTIDE SEQUENCE [LARGE SCALE GENOMIC DNA]</scope>
    <source>
        <strain evidence="12">C129</strain>
    </source>
</reference>
<evidence type="ECO:0000256" key="10">
    <source>
        <dbReference type="RuleBase" id="RU351113"/>
    </source>
</evidence>
<name>E2ANS7_CAMFO</name>
<keyword evidence="12" id="KW-1185">Reference proteome</keyword>
<dbReference type="Pfam" id="PF02949">
    <property type="entry name" value="7tm_6"/>
    <property type="match status" value="2"/>
</dbReference>
<dbReference type="GO" id="GO:0007165">
    <property type="term" value="P:signal transduction"/>
    <property type="evidence" value="ECO:0007669"/>
    <property type="project" value="UniProtKB-KW"/>
</dbReference>
<comment type="caution">
    <text evidence="10">Lacks conserved residue(s) required for the propagation of feature annotation.</text>
</comment>
<keyword evidence="3 10" id="KW-0716">Sensory transduction</keyword>
<dbReference type="AlphaFoldDB" id="E2ANS7"/>
<evidence type="ECO:0000256" key="7">
    <source>
        <dbReference type="ARBA" id="ARBA00023136"/>
    </source>
</evidence>
<keyword evidence="2" id="KW-1003">Cell membrane</keyword>
<keyword evidence="7 10" id="KW-0472">Membrane</keyword>
<dbReference type="PANTHER" id="PTHR21137:SF35">
    <property type="entry name" value="ODORANT RECEPTOR 19A-RELATED"/>
    <property type="match status" value="1"/>
</dbReference>
<dbReference type="OMA" id="PATCIID"/>
<dbReference type="GO" id="GO:0005886">
    <property type="term" value="C:plasma membrane"/>
    <property type="evidence" value="ECO:0007669"/>
    <property type="project" value="UniProtKB-SubCell"/>
</dbReference>
<comment type="subcellular location">
    <subcellularLocation>
        <location evidence="1 10">Cell membrane</location>
        <topology evidence="1 10">Multi-pass membrane protein</topology>
    </subcellularLocation>
</comment>
<dbReference type="FunCoup" id="E2ANS7">
    <property type="interactions" value="52"/>
</dbReference>
<evidence type="ECO:0000256" key="3">
    <source>
        <dbReference type="ARBA" id="ARBA00022606"/>
    </source>
</evidence>
<dbReference type="InterPro" id="IPR004117">
    <property type="entry name" value="7tm6_olfct_rcpt"/>
</dbReference>
<feature type="transmembrane region" description="Helical" evidence="10">
    <location>
        <begin position="192"/>
        <end position="211"/>
    </location>
</feature>
<keyword evidence="9 10" id="KW-0807">Transducer</keyword>
<comment type="similarity">
    <text evidence="10">Belongs to the insect chemoreceptor superfamily. Heteromeric odorant receptor channel (TC 1.A.69) family.</text>
</comment>
<dbReference type="GO" id="GO:0005549">
    <property type="term" value="F:odorant binding"/>
    <property type="evidence" value="ECO:0007669"/>
    <property type="project" value="InterPro"/>
</dbReference>
<dbReference type="InParanoid" id="E2ANS7"/>
<evidence type="ECO:0000256" key="9">
    <source>
        <dbReference type="ARBA" id="ARBA00023224"/>
    </source>
</evidence>
<gene>
    <name evidence="11" type="ORF">EAG_00781</name>
</gene>
<evidence type="ECO:0000256" key="2">
    <source>
        <dbReference type="ARBA" id="ARBA00022475"/>
    </source>
</evidence>
<evidence type="ECO:0000256" key="6">
    <source>
        <dbReference type="ARBA" id="ARBA00022989"/>
    </source>
</evidence>
<evidence type="ECO:0000313" key="11">
    <source>
        <dbReference type="EMBL" id="EFN64913.1"/>
    </source>
</evidence>
<keyword evidence="6 10" id="KW-1133">Transmembrane helix</keyword>
<keyword evidence="8 10" id="KW-0675">Receptor</keyword>
<dbReference type="PANTHER" id="PTHR21137">
    <property type="entry name" value="ODORANT RECEPTOR"/>
    <property type="match status" value="1"/>
</dbReference>
<dbReference type="EMBL" id="GL441322">
    <property type="protein sequence ID" value="EFN64913.1"/>
    <property type="molecule type" value="Genomic_DNA"/>
</dbReference>
<sequence>MLPQLMDIILNADNPNDFTNTLYVMMALTNACCKMVSLVMNRKNIEILIEKLIEKPFRPLESDEIEIRQKFDNIIQANTIIYAVMIEVTCGYMTVTSLFTDFRRGELAYREWIPYEYSSGIMYYIIYFRQLISLTAASVVNVACDCLICGLLLHIYCQIEILECRLKKCLRDGGNLGECVYQHNRIYENNTLYCFVLVGSTCVCIALTSLFTNFRRGNLTYKAWLPFNYSSPVLFYLTYAHQLTSMATCALVNLACDCFICGLLLHVCCQIEILEHRLNNKSHTRETLRDCVRHHDLIFDFASTVNERFAKIIAIQFITSTLVVCSNLYQLAQTTLSAEYLPLSLQLTDRIFEMNWPKLNNSFKKTFLMIMNRATIPIEFTSAYLFSMNLESFVGVSVDL</sequence>
<keyword evidence="5 10" id="KW-0552">Olfaction</keyword>
<protein>
    <recommendedName>
        <fullName evidence="10">Odorant receptor</fullName>
    </recommendedName>
</protein>
<dbReference type="OrthoDB" id="6597368at2759"/>
<keyword evidence="4 10" id="KW-0812">Transmembrane</keyword>
<proteinExistence type="inferred from homology"/>
<evidence type="ECO:0000256" key="4">
    <source>
        <dbReference type="ARBA" id="ARBA00022692"/>
    </source>
</evidence>
<evidence type="ECO:0000256" key="1">
    <source>
        <dbReference type="ARBA" id="ARBA00004651"/>
    </source>
</evidence>